<dbReference type="InterPro" id="IPR019096">
    <property type="entry name" value="YopX_protein"/>
</dbReference>
<dbReference type="InterPro" id="IPR010024">
    <property type="entry name" value="CHP16711"/>
</dbReference>
<proteinExistence type="predicted"/>
<protein>
    <recommendedName>
        <fullName evidence="1">YopX protein domain-containing protein</fullName>
    </recommendedName>
</protein>
<accession>A0AAW3MFV6</accession>
<dbReference type="EMBL" id="LDQV01000012">
    <property type="protein sequence ID" value="KTR27923.1"/>
    <property type="molecule type" value="Genomic_DNA"/>
</dbReference>
<reference evidence="2 3" key="1">
    <citation type="journal article" date="2016" name="Front. Microbiol.">
        <title>Genomic Resource of Rice Seed Associated Bacteria.</title>
        <authorList>
            <person name="Midha S."/>
            <person name="Bansal K."/>
            <person name="Sharma S."/>
            <person name="Kumar N."/>
            <person name="Patil P.P."/>
            <person name="Chaudhry V."/>
            <person name="Patil P.B."/>
        </authorList>
    </citation>
    <scope>NUCLEOTIDE SEQUENCE [LARGE SCALE GENOMIC DNA]</scope>
    <source>
        <strain evidence="2 3">RSA11</strain>
    </source>
</reference>
<feature type="domain" description="YopX protein" evidence="1">
    <location>
        <begin position="5"/>
        <end position="129"/>
    </location>
</feature>
<name>A0AAW3MFV6_9BACL</name>
<evidence type="ECO:0000313" key="2">
    <source>
        <dbReference type="EMBL" id="KTR27923.1"/>
    </source>
</evidence>
<dbReference type="RefSeq" id="WP_058713217.1">
    <property type="nucleotide sequence ID" value="NZ_LDQV01000012.1"/>
</dbReference>
<sequence length="134" mass="15729">MREIKFRAWVPTEKTLCEVLIINHKEKTAQLPIETAVGSSYWWDETVWSFEEVVFMQYTGLKDKYGMDIYEGDIIDCEIYGQKHRGIVQYADILAVYYLTGLSRSDTELWLASEKQIIGNKYEHPHLLESEDDL</sequence>
<dbReference type="SUPFAM" id="SSF159006">
    <property type="entry name" value="YopX-like"/>
    <property type="match status" value="1"/>
</dbReference>
<dbReference type="Pfam" id="PF09643">
    <property type="entry name" value="YopX"/>
    <property type="match status" value="1"/>
</dbReference>
<evidence type="ECO:0000313" key="3">
    <source>
        <dbReference type="Proteomes" id="UP000072605"/>
    </source>
</evidence>
<evidence type="ECO:0000259" key="1">
    <source>
        <dbReference type="Pfam" id="PF09643"/>
    </source>
</evidence>
<gene>
    <name evidence="2" type="ORF">RSA11_04490</name>
</gene>
<dbReference type="Gene3D" id="2.30.30.290">
    <property type="entry name" value="YopX-like domains"/>
    <property type="match status" value="1"/>
</dbReference>
<dbReference type="InterPro" id="IPR023385">
    <property type="entry name" value="YopX-like_C"/>
</dbReference>
<dbReference type="AlphaFoldDB" id="A0AAW3MFV6"/>
<comment type="caution">
    <text evidence="2">The sequence shown here is derived from an EMBL/GenBank/DDBJ whole genome shotgun (WGS) entry which is preliminary data.</text>
</comment>
<dbReference type="Proteomes" id="UP000072605">
    <property type="component" value="Unassembled WGS sequence"/>
</dbReference>
<dbReference type="NCBIfam" id="TIGR01671">
    <property type="entry name" value="phage_TIGR01671"/>
    <property type="match status" value="1"/>
</dbReference>
<organism evidence="2 3">
    <name type="scientific">Exiguobacterium indicum</name>
    <dbReference type="NCBI Taxonomy" id="296995"/>
    <lineage>
        <taxon>Bacteria</taxon>
        <taxon>Bacillati</taxon>
        <taxon>Bacillota</taxon>
        <taxon>Bacilli</taxon>
        <taxon>Bacillales</taxon>
        <taxon>Bacillales Family XII. Incertae Sedis</taxon>
        <taxon>Exiguobacterium</taxon>
    </lineage>
</organism>